<dbReference type="EMBL" id="ACFC01000004">
    <property type="protein sequence ID" value="EEE07531.1"/>
    <property type="molecule type" value="Genomic_DNA"/>
</dbReference>
<proteinExistence type="predicted"/>
<dbReference type="AlphaFoldDB" id="B9BPL3"/>
<comment type="caution">
    <text evidence="1">The sequence shown here is derived from an EMBL/GenBank/DDBJ whole genome shotgun (WGS) entry which is preliminary data.</text>
</comment>
<organism evidence="1 2">
    <name type="scientific">Burkholderia multivorans CGD2</name>
    <dbReference type="NCBI Taxonomy" id="513052"/>
    <lineage>
        <taxon>Bacteria</taxon>
        <taxon>Pseudomonadati</taxon>
        <taxon>Pseudomonadota</taxon>
        <taxon>Betaproteobacteria</taxon>
        <taxon>Burkholderiales</taxon>
        <taxon>Burkholderiaceae</taxon>
        <taxon>Burkholderia</taxon>
        <taxon>Burkholderia cepacia complex</taxon>
    </lineage>
</organism>
<sequence>MNSDADSVLLGQQCPERGGRVLGRHLCSFAASHCYRSTIAVRRRASQ</sequence>
<gene>
    <name evidence="1" type="ORF">BURMUCGD2_6635</name>
</gene>
<dbReference type="Proteomes" id="UP000004535">
    <property type="component" value="Unassembled WGS sequence"/>
</dbReference>
<name>B9BPL3_9BURK</name>
<accession>B9BPL3</accession>
<evidence type="ECO:0000313" key="2">
    <source>
        <dbReference type="Proteomes" id="UP000004535"/>
    </source>
</evidence>
<evidence type="ECO:0000313" key="1">
    <source>
        <dbReference type="EMBL" id="EEE07531.1"/>
    </source>
</evidence>
<protein>
    <submittedName>
        <fullName evidence="1">Uncharacterized protein</fullName>
    </submittedName>
</protein>
<reference evidence="1 2" key="1">
    <citation type="journal article" date="2012" name="J. Bacteriol.">
        <title>Draft Genome Sequence Determination for Cystic Fibrosis and Chronic Granulomatous Disease Burkholderia multivorans Isolates.</title>
        <authorList>
            <person name="Varga J.J."/>
            <person name="Losada L."/>
            <person name="Zelazny A.M."/>
            <person name="Brinkac L."/>
            <person name="Harkins D."/>
            <person name="Radune D."/>
            <person name="Hostetler J."/>
            <person name="Sampaio E.P."/>
            <person name="Ronning C.M."/>
            <person name="Nierman W.C."/>
            <person name="Greenberg D.E."/>
            <person name="Holland S.M."/>
            <person name="Goldberg J.B."/>
        </authorList>
    </citation>
    <scope>NUCLEOTIDE SEQUENCE [LARGE SCALE GENOMIC DNA]</scope>
    <source>
        <strain evidence="1 2">CGD2</strain>
    </source>
</reference>